<dbReference type="Gene3D" id="3.40.50.720">
    <property type="entry name" value="NAD(P)-binding Rossmann-like Domain"/>
    <property type="match status" value="1"/>
</dbReference>
<dbReference type="EMBL" id="DUFJ01000085">
    <property type="protein sequence ID" value="HIH33372.1"/>
    <property type="molecule type" value="Genomic_DNA"/>
</dbReference>
<dbReference type="Proteomes" id="UP000680185">
    <property type="component" value="Unassembled WGS sequence"/>
</dbReference>
<dbReference type="SUPFAM" id="SSF51735">
    <property type="entry name" value="NAD(P)-binding Rossmann-fold domains"/>
    <property type="match status" value="1"/>
</dbReference>
<name>A0A7J4KTW7_9ARCH</name>
<protein>
    <submittedName>
        <fullName evidence="3">CoA-binding protein</fullName>
    </submittedName>
</protein>
<dbReference type="EMBL" id="JAGVWB010000028">
    <property type="protein sequence ID" value="MBS3058552.1"/>
    <property type="molecule type" value="Genomic_DNA"/>
</dbReference>
<proteinExistence type="predicted"/>
<dbReference type="InterPro" id="IPR036291">
    <property type="entry name" value="NAD(P)-bd_dom_sf"/>
</dbReference>
<reference evidence="3" key="1">
    <citation type="journal article" date="2020" name="bioRxiv">
        <title>A rank-normalized archaeal taxonomy based on genome phylogeny resolves widespread incomplete and uneven classifications.</title>
        <authorList>
            <person name="Rinke C."/>
            <person name="Chuvochina M."/>
            <person name="Mussig A.J."/>
            <person name="Chaumeil P.-A."/>
            <person name="Waite D.W."/>
            <person name="Whitman W.B."/>
            <person name="Parks D.H."/>
            <person name="Hugenholtz P."/>
        </authorList>
    </citation>
    <scope>NUCLEOTIDE SEQUENCE</scope>
    <source>
        <strain evidence="3">UBA10036</strain>
        <strain evidence="2">UBA10191</strain>
    </source>
</reference>
<evidence type="ECO:0000313" key="5">
    <source>
        <dbReference type="Proteomes" id="UP000527315"/>
    </source>
</evidence>
<dbReference type="InterPro" id="IPR003781">
    <property type="entry name" value="CoA-bd"/>
</dbReference>
<comment type="caution">
    <text evidence="3">The sequence shown here is derived from an EMBL/GenBank/DDBJ whole genome shotgun (WGS) entry which is preliminary data.</text>
</comment>
<dbReference type="Proteomes" id="UP000590964">
    <property type="component" value="Unassembled WGS sequence"/>
</dbReference>
<dbReference type="AlphaFoldDB" id="A0A7J4KTW7"/>
<sequence>MTVSDSSLKSLLASSKTIAVVGCSQNPEKPGNFVPAFLQSKGYRIIPINPNDLEILGEKCLKSVSELKQGIDIVSVFRPGEECEAIVKEGVKLKPKIVWLQEGIESKEAEKIVEIAGIPFVQNKCMMKEFKRLFP</sequence>
<evidence type="ECO:0000259" key="1">
    <source>
        <dbReference type="SMART" id="SM00881"/>
    </source>
</evidence>
<dbReference type="PANTHER" id="PTHR33303">
    <property type="entry name" value="CYTOPLASMIC PROTEIN-RELATED"/>
    <property type="match status" value="1"/>
</dbReference>
<dbReference type="PANTHER" id="PTHR33303:SF2">
    <property type="entry name" value="COA-BINDING DOMAIN-CONTAINING PROTEIN"/>
    <property type="match status" value="1"/>
</dbReference>
<organism evidence="3 5">
    <name type="scientific">Candidatus Iainarchaeum sp</name>
    <dbReference type="NCBI Taxonomy" id="3101447"/>
    <lineage>
        <taxon>Archaea</taxon>
        <taxon>Candidatus Iainarchaeota</taxon>
        <taxon>Candidatus Iainarchaeia</taxon>
        <taxon>Candidatus Iainarchaeales</taxon>
        <taxon>Candidatus Iainarchaeaceae</taxon>
        <taxon>Candidatus Iainarchaeum</taxon>
    </lineage>
</organism>
<evidence type="ECO:0000313" key="2">
    <source>
        <dbReference type="EMBL" id="HIH21323.1"/>
    </source>
</evidence>
<dbReference type="Pfam" id="PF13380">
    <property type="entry name" value="CoA_binding_2"/>
    <property type="match status" value="1"/>
</dbReference>
<dbReference type="Proteomes" id="UP000527315">
    <property type="component" value="Unassembled WGS sequence"/>
</dbReference>
<accession>A0A7J4KTW7</accession>
<feature type="domain" description="CoA-binding" evidence="1">
    <location>
        <begin position="11"/>
        <end position="104"/>
    </location>
</feature>
<evidence type="ECO:0000313" key="4">
    <source>
        <dbReference type="EMBL" id="MBS3058552.1"/>
    </source>
</evidence>
<evidence type="ECO:0000313" key="3">
    <source>
        <dbReference type="EMBL" id="HIH33372.1"/>
    </source>
</evidence>
<dbReference type="EMBL" id="DUFW01000023">
    <property type="protein sequence ID" value="HIH21323.1"/>
    <property type="molecule type" value="Genomic_DNA"/>
</dbReference>
<reference evidence="4" key="3">
    <citation type="submission" date="2021-05" db="EMBL/GenBank/DDBJ databases">
        <title>Protein family content uncovers lineage relationships and bacterial pathway maintenance mechanisms in DPANN archaea.</title>
        <authorList>
            <person name="Castelle C.J."/>
            <person name="Meheust R."/>
            <person name="Jaffe A.L."/>
            <person name="Seitz K."/>
            <person name="Gong X."/>
            <person name="Baker B.J."/>
            <person name="Banfield J.F."/>
        </authorList>
    </citation>
    <scope>NUCLEOTIDE SEQUENCE</scope>
    <source>
        <strain evidence="4">RIFCSPLOWO2_01_FULL_43_13</strain>
    </source>
</reference>
<gene>
    <name evidence="2" type="ORF">HA222_01515</name>
    <name evidence="3" type="ORF">HA227_03905</name>
    <name evidence="4" type="ORF">J4478_04080</name>
</gene>
<dbReference type="SMART" id="SM00881">
    <property type="entry name" value="CoA_binding"/>
    <property type="match status" value="1"/>
</dbReference>
<reference evidence="4" key="2">
    <citation type="submission" date="2021-03" db="EMBL/GenBank/DDBJ databases">
        <authorList>
            <person name="Jaffe A."/>
        </authorList>
    </citation>
    <scope>NUCLEOTIDE SEQUENCE</scope>
    <source>
        <strain evidence="4">RIFCSPLOWO2_01_FULL_43_13</strain>
    </source>
</reference>